<dbReference type="AlphaFoldDB" id="C0XIE2"/>
<gene>
    <name evidence="1" type="ORF">HMPREF0519_1003</name>
</gene>
<reference evidence="1 2" key="1">
    <citation type="submission" date="2009-01" db="EMBL/GenBank/DDBJ databases">
        <authorList>
            <person name="Qin X."/>
            <person name="Bachman B."/>
            <person name="Battles P."/>
            <person name="Bell A."/>
            <person name="Bess C."/>
            <person name="Bickham C."/>
            <person name="Chaboub L."/>
            <person name="Chen D."/>
            <person name="Coyle M."/>
            <person name="Deiros D.R."/>
            <person name="Dinh H."/>
            <person name="Forbes L."/>
            <person name="Fowler G."/>
            <person name="Francisco L."/>
            <person name="Fu Q."/>
            <person name="Gubbala S."/>
            <person name="Hale W."/>
            <person name="Han Y."/>
            <person name="Hemphill L."/>
            <person name="Highlander S.K."/>
            <person name="Hirani K."/>
            <person name="Hogues M."/>
            <person name="Jackson L."/>
            <person name="Jakkamsetti A."/>
            <person name="Javaid M."/>
            <person name="Jiang H."/>
            <person name="Korchina V."/>
            <person name="Kovar C."/>
            <person name="Lara F."/>
            <person name="Lee S."/>
            <person name="Mata R."/>
            <person name="Mathew T."/>
            <person name="Moen C."/>
            <person name="Morales K."/>
            <person name="Munidasa M."/>
            <person name="Nazareth L."/>
            <person name="Ngo R."/>
            <person name="Nguyen L."/>
            <person name="Okwuonu G."/>
            <person name="Ongeri F."/>
            <person name="Patil S."/>
            <person name="Petrosino J."/>
            <person name="Pham C."/>
            <person name="Pham P."/>
            <person name="Pu L.-L."/>
            <person name="Puazo M."/>
            <person name="Raj R."/>
            <person name="Reid J."/>
            <person name="Rouhana J."/>
            <person name="Saada N."/>
            <person name="Shang Y."/>
            <person name="Simmons D."/>
            <person name="Thornton R."/>
            <person name="Warren J."/>
            <person name="Weissenberger G."/>
            <person name="Zhang J."/>
            <person name="Zhang L."/>
            <person name="Zhou C."/>
            <person name="Zhu D."/>
            <person name="Muzny D."/>
            <person name="Worley K."/>
            <person name="Gibbs R."/>
        </authorList>
    </citation>
    <scope>NUCLEOTIDE SEQUENCE [LARGE SCALE GENOMIC DNA]</scope>
    <source>
        <strain evidence="2">ATCC 8290 / DSM 20176 / CCUG 30140 / JCM 1155 / KCTC 3500 / NBRC 15886 / NCIMB 8040 / NRRL B-1843 / 9</strain>
    </source>
</reference>
<accession>C0XIE2</accession>
<sequence>MSNYFKIIIANRNEIRFPLIDNYVVKRLIYQRFNQWLSTQIHHKNHWWGRDRITNHILIM</sequence>
<name>C0XIE2_LENH9</name>
<dbReference type="HOGENOM" id="CLU_2935687_0_0_9"/>
<organism evidence="1 2">
    <name type="scientific">Lentilactobacillus hilgardii (strain ATCC 8290 / DSM 20176 / CCUG 30140 / JCM 1155 / KCTC 3500 / NBRC 15886 / NCIMB 8040 / NRRL B-1843 / 9)</name>
    <dbReference type="NCBI Taxonomy" id="1423757"/>
    <lineage>
        <taxon>Bacteria</taxon>
        <taxon>Bacillati</taxon>
        <taxon>Bacillota</taxon>
        <taxon>Bacilli</taxon>
        <taxon>Lactobacillales</taxon>
        <taxon>Lactobacillaceae</taxon>
        <taxon>Lentilactobacillus</taxon>
    </lineage>
</organism>
<comment type="caution">
    <text evidence="1">The sequence shown here is derived from an EMBL/GenBank/DDBJ whole genome shotgun (WGS) entry which is preliminary data.</text>
</comment>
<dbReference type="EMBL" id="ACGP01000113">
    <property type="protein sequence ID" value="EEI24849.1"/>
    <property type="molecule type" value="Genomic_DNA"/>
</dbReference>
<keyword evidence="2" id="KW-1185">Reference proteome</keyword>
<protein>
    <submittedName>
        <fullName evidence="1">Uncharacterized protein</fullName>
    </submittedName>
</protein>
<evidence type="ECO:0000313" key="1">
    <source>
        <dbReference type="EMBL" id="EEI24849.1"/>
    </source>
</evidence>
<dbReference type="Proteomes" id="UP000003752">
    <property type="component" value="Unassembled WGS sequence"/>
</dbReference>
<proteinExistence type="predicted"/>
<evidence type="ECO:0000313" key="2">
    <source>
        <dbReference type="Proteomes" id="UP000003752"/>
    </source>
</evidence>